<dbReference type="PANTHER" id="PTHR40278:SF1">
    <property type="entry name" value="DNA UTILIZATION PROTEIN HOFN"/>
    <property type="match status" value="1"/>
</dbReference>
<dbReference type="AlphaFoldDB" id="A0A077NNK6"/>
<feature type="transmembrane region" description="Helical" evidence="2">
    <location>
        <begin position="21"/>
        <end position="42"/>
    </location>
</feature>
<keyword evidence="2" id="KW-1133">Transmembrane helix</keyword>
<sequence>MMYQVNFLPWRQARLKRLCREWGLLLCLQLMLCVSILTFISVQQKNKLAQYTNQLTEISHQLVQLQQNIKENEQAVQHHHQLTLQLRKKQTFMEQNQRYLQLFRQLPHLLPEKSWLTAFSDDTGQLVFAASSQNYDDVSDLLDNLTDNASLNNVQLKKMSTTEEHLKIFTIDANWLMGAPDEK</sequence>
<evidence type="ECO:0000313" key="3">
    <source>
        <dbReference type="EMBL" id="CDG99225.1"/>
    </source>
</evidence>
<dbReference type="Pfam" id="PF05137">
    <property type="entry name" value="PilN"/>
    <property type="match status" value="1"/>
</dbReference>
<evidence type="ECO:0000256" key="2">
    <source>
        <dbReference type="SAM" id="Phobius"/>
    </source>
</evidence>
<protein>
    <recommendedName>
        <fullName evidence="5">Type IV pilus biogenesis protein PilN</fullName>
    </recommendedName>
</protein>
<evidence type="ECO:0000313" key="4">
    <source>
        <dbReference type="Proteomes" id="UP000028511"/>
    </source>
</evidence>
<dbReference type="Proteomes" id="UP000028511">
    <property type="component" value="Unassembled WGS sequence"/>
</dbReference>
<dbReference type="InterPro" id="IPR016778">
    <property type="entry name" value="Competence_ComB"/>
</dbReference>
<reference evidence="3" key="1">
    <citation type="submission" date="2013-07" db="EMBL/GenBank/DDBJ databases">
        <title>Sub-species coevolution in mutualistic symbiosis.</title>
        <authorList>
            <person name="Murfin K."/>
            <person name="Klassen J."/>
            <person name="Lee M."/>
            <person name="Forst S."/>
            <person name="Stock P."/>
            <person name="Goodrich-Blair H."/>
        </authorList>
    </citation>
    <scope>NUCLEOTIDE SEQUENCE [LARGE SCALE GENOMIC DNA]</scope>
    <source>
        <strain evidence="3">Puntauvense</strain>
    </source>
</reference>
<name>A0A077NNK6_XENBV</name>
<dbReference type="PIRSF" id="PIRSF020785">
    <property type="entry name" value="Competence_ComB"/>
    <property type="match status" value="1"/>
</dbReference>
<dbReference type="InterPro" id="IPR052534">
    <property type="entry name" value="Extracell_DNA_Util/SecSys_Comp"/>
</dbReference>
<dbReference type="InterPro" id="IPR007813">
    <property type="entry name" value="PilN"/>
</dbReference>
<evidence type="ECO:0008006" key="5">
    <source>
        <dbReference type="Google" id="ProtNLM"/>
    </source>
</evidence>
<keyword evidence="2" id="KW-0812">Transmembrane</keyword>
<comment type="caution">
    <text evidence="3">The sequence shown here is derived from an EMBL/GenBank/DDBJ whole genome shotgun (WGS) entry which is preliminary data.</text>
</comment>
<evidence type="ECO:0000256" key="1">
    <source>
        <dbReference type="SAM" id="Coils"/>
    </source>
</evidence>
<accession>A0A077NNK6</accession>
<dbReference type="EMBL" id="CBSW010000290">
    <property type="protein sequence ID" value="CDG99225.1"/>
    <property type="molecule type" value="Genomic_DNA"/>
</dbReference>
<gene>
    <name evidence="3" type="ORF">XBP1_820004</name>
</gene>
<dbReference type="PANTHER" id="PTHR40278">
    <property type="entry name" value="DNA UTILIZATION PROTEIN HOFN"/>
    <property type="match status" value="1"/>
</dbReference>
<proteinExistence type="predicted"/>
<keyword evidence="1" id="KW-0175">Coiled coil</keyword>
<organism evidence="3 4">
    <name type="scientific">Xenorhabdus bovienii str. puntauvense</name>
    <dbReference type="NCBI Taxonomy" id="1398201"/>
    <lineage>
        <taxon>Bacteria</taxon>
        <taxon>Pseudomonadati</taxon>
        <taxon>Pseudomonadota</taxon>
        <taxon>Gammaproteobacteria</taxon>
        <taxon>Enterobacterales</taxon>
        <taxon>Morganellaceae</taxon>
        <taxon>Xenorhabdus</taxon>
    </lineage>
</organism>
<feature type="coiled-coil region" evidence="1">
    <location>
        <begin position="48"/>
        <end position="82"/>
    </location>
</feature>
<dbReference type="HOGENOM" id="CLU_081304_2_1_6"/>
<keyword evidence="2" id="KW-0472">Membrane</keyword>